<feature type="compositionally biased region" description="Basic and acidic residues" evidence="1">
    <location>
        <begin position="234"/>
        <end position="244"/>
    </location>
</feature>
<feature type="region of interest" description="Disordered" evidence="1">
    <location>
        <begin position="44"/>
        <end position="86"/>
    </location>
</feature>
<dbReference type="HOGENOM" id="CLU_614611_0_0_1"/>
<evidence type="ECO:0000313" key="4">
    <source>
        <dbReference type="Proteomes" id="UP000011087"/>
    </source>
</evidence>
<gene>
    <name evidence="2" type="ORF">GUITHDRAFT_149187</name>
</gene>
<dbReference type="PaxDb" id="55529-EKX31629"/>
<dbReference type="RefSeq" id="XP_005818609.1">
    <property type="nucleotide sequence ID" value="XM_005818552.1"/>
</dbReference>
<feature type="compositionally biased region" description="Basic and acidic residues" evidence="1">
    <location>
        <begin position="119"/>
        <end position="131"/>
    </location>
</feature>
<reference evidence="3" key="3">
    <citation type="submission" date="2015-06" db="UniProtKB">
        <authorList>
            <consortium name="EnsemblProtists"/>
        </authorList>
    </citation>
    <scope>IDENTIFICATION</scope>
</reference>
<dbReference type="GeneID" id="17288352"/>
<name>L1I6W8_GUITC</name>
<organism evidence="2">
    <name type="scientific">Guillardia theta (strain CCMP2712)</name>
    <name type="common">Cryptophyte</name>
    <dbReference type="NCBI Taxonomy" id="905079"/>
    <lineage>
        <taxon>Eukaryota</taxon>
        <taxon>Cryptophyceae</taxon>
        <taxon>Pyrenomonadales</taxon>
        <taxon>Geminigeraceae</taxon>
        <taxon>Guillardia</taxon>
    </lineage>
</organism>
<reference evidence="4" key="2">
    <citation type="submission" date="2012-11" db="EMBL/GenBank/DDBJ databases">
        <authorList>
            <person name="Kuo A."/>
            <person name="Curtis B.A."/>
            <person name="Tanifuji G."/>
            <person name="Burki F."/>
            <person name="Gruber A."/>
            <person name="Irimia M."/>
            <person name="Maruyama S."/>
            <person name="Arias M.C."/>
            <person name="Ball S.G."/>
            <person name="Gile G.H."/>
            <person name="Hirakawa Y."/>
            <person name="Hopkins J.F."/>
            <person name="Rensing S.A."/>
            <person name="Schmutz J."/>
            <person name="Symeonidi A."/>
            <person name="Elias M."/>
            <person name="Eveleigh R.J."/>
            <person name="Herman E.K."/>
            <person name="Klute M.J."/>
            <person name="Nakayama T."/>
            <person name="Obornik M."/>
            <person name="Reyes-Prieto A."/>
            <person name="Armbrust E.V."/>
            <person name="Aves S.J."/>
            <person name="Beiko R.G."/>
            <person name="Coutinho P."/>
            <person name="Dacks J.B."/>
            <person name="Durnford D.G."/>
            <person name="Fast N.M."/>
            <person name="Green B.R."/>
            <person name="Grisdale C."/>
            <person name="Hempe F."/>
            <person name="Henrissat B."/>
            <person name="Hoppner M.P."/>
            <person name="Ishida K.-I."/>
            <person name="Kim E."/>
            <person name="Koreny L."/>
            <person name="Kroth P.G."/>
            <person name="Liu Y."/>
            <person name="Malik S.-B."/>
            <person name="Maier U.G."/>
            <person name="McRose D."/>
            <person name="Mock T."/>
            <person name="Neilson J.A."/>
            <person name="Onodera N.T."/>
            <person name="Poole A.M."/>
            <person name="Pritham E.J."/>
            <person name="Richards T.A."/>
            <person name="Rocap G."/>
            <person name="Roy S.W."/>
            <person name="Sarai C."/>
            <person name="Schaack S."/>
            <person name="Shirato S."/>
            <person name="Slamovits C.H."/>
            <person name="Spencer D.F."/>
            <person name="Suzuki S."/>
            <person name="Worden A.Z."/>
            <person name="Zauner S."/>
            <person name="Barry K."/>
            <person name="Bell C."/>
            <person name="Bharti A.K."/>
            <person name="Crow J.A."/>
            <person name="Grimwood J."/>
            <person name="Kramer R."/>
            <person name="Lindquist E."/>
            <person name="Lucas S."/>
            <person name="Salamov A."/>
            <person name="McFadden G.I."/>
            <person name="Lane C.E."/>
            <person name="Keeling P.J."/>
            <person name="Gray M.W."/>
            <person name="Grigoriev I.V."/>
            <person name="Archibald J.M."/>
        </authorList>
    </citation>
    <scope>NUCLEOTIDE SEQUENCE</scope>
    <source>
        <strain evidence="4">CCMP2712</strain>
    </source>
</reference>
<reference evidence="2 4" key="1">
    <citation type="journal article" date="2012" name="Nature">
        <title>Algal genomes reveal evolutionary mosaicism and the fate of nucleomorphs.</title>
        <authorList>
            <consortium name="DOE Joint Genome Institute"/>
            <person name="Curtis B.A."/>
            <person name="Tanifuji G."/>
            <person name="Burki F."/>
            <person name="Gruber A."/>
            <person name="Irimia M."/>
            <person name="Maruyama S."/>
            <person name="Arias M.C."/>
            <person name="Ball S.G."/>
            <person name="Gile G.H."/>
            <person name="Hirakawa Y."/>
            <person name="Hopkins J.F."/>
            <person name="Kuo A."/>
            <person name="Rensing S.A."/>
            <person name="Schmutz J."/>
            <person name="Symeonidi A."/>
            <person name="Elias M."/>
            <person name="Eveleigh R.J."/>
            <person name="Herman E.K."/>
            <person name="Klute M.J."/>
            <person name="Nakayama T."/>
            <person name="Obornik M."/>
            <person name="Reyes-Prieto A."/>
            <person name="Armbrust E.V."/>
            <person name="Aves S.J."/>
            <person name="Beiko R.G."/>
            <person name="Coutinho P."/>
            <person name="Dacks J.B."/>
            <person name="Durnford D.G."/>
            <person name="Fast N.M."/>
            <person name="Green B.R."/>
            <person name="Grisdale C.J."/>
            <person name="Hempel F."/>
            <person name="Henrissat B."/>
            <person name="Hoppner M.P."/>
            <person name="Ishida K."/>
            <person name="Kim E."/>
            <person name="Koreny L."/>
            <person name="Kroth P.G."/>
            <person name="Liu Y."/>
            <person name="Malik S.B."/>
            <person name="Maier U.G."/>
            <person name="McRose D."/>
            <person name="Mock T."/>
            <person name="Neilson J.A."/>
            <person name="Onodera N.T."/>
            <person name="Poole A.M."/>
            <person name="Pritham E.J."/>
            <person name="Richards T.A."/>
            <person name="Rocap G."/>
            <person name="Roy S.W."/>
            <person name="Sarai C."/>
            <person name="Schaack S."/>
            <person name="Shirato S."/>
            <person name="Slamovits C.H."/>
            <person name="Spencer D.F."/>
            <person name="Suzuki S."/>
            <person name="Worden A.Z."/>
            <person name="Zauner S."/>
            <person name="Barry K."/>
            <person name="Bell C."/>
            <person name="Bharti A.K."/>
            <person name="Crow J.A."/>
            <person name="Grimwood J."/>
            <person name="Kramer R."/>
            <person name="Lindquist E."/>
            <person name="Lucas S."/>
            <person name="Salamov A."/>
            <person name="McFadden G.I."/>
            <person name="Lane C.E."/>
            <person name="Keeling P.J."/>
            <person name="Gray M.W."/>
            <person name="Grigoriev I.V."/>
            <person name="Archibald J.M."/>
        </authorList>
    </citation>
    <scope>NUCLEOTIDE SEQUENCE</scope>
    <source>
        <strain evidence="2 4">CCMP2712</strain>
    </source>
</reference>
<feature type="region of interest" description="Disordered" evidence="1">
    <location>
        <begin position="192"/>
        <end position="280"/>
    </location>
</feature>
<dbReference type="EnsemblProtists" id="EKX31629">
    <property type="protein sequence ID" value="EKX31629"/>
    <property type="gene ID" value="GUITHDRAFT_149187"/>
</dbReference>
<feature type="compositionally biased region" description="Polar residues" evidence="1">
    <location>
        <begin position="196"/>
        <end position="206"/>
    </location>
</feature>
<dbReference type="KEGG" id="gtt:GUITHDRAFT_149187"/>
<accession>L1I6W8</accession>
<evidence type="ECO:0000313" key="2">
    <source>
        <dbReference type="EMBL" id="EKX31629.1"/>
    </source>
</evidence>
<feature type="compositionally biased region" description="Low complexity" evidence="1">
    <location>
        <begin position="207"/>
        <end position="232"/>
    </location>
</feature>
<evidence type="ECO:0000313" key="3">
    <source>
        <dbReference type="EnsemblProtists" id="EKX31629"/>
    </source>
</evidence>
<dbReference type="AlphaFoldDB" id="L1I6W8"/>
<evidence type="ECO:0000256" key="1">
    <source>
        <dbReference type="SAM" id="MobiDB-lite"/>
    </source>
</evidence>
<dbReference type="EMBL" id="JH993254">
    <property type="protein sequence ID" value="EKX31629.1"/>
    <property type="molecule type" value="Genomic_DNA"/>
</dbReference>
<keyword evidence="4" id="KW-1185">Reference proteome</keyword>
<protein>
    <submittedName>
        <fullName evidence="2 3">Uncharacterized protein</fullName>
    </submittedName>
</protein>
<sequence>MGSVLVCMQPIQSKSSEVDKASDLVEELFKSISEVMGRMKELAQSQGAGEVAHRKTTDEGVEDEAEHAVMNERVPGSEGTRRERKELDTVEALQDKLAEVTQRERERVEDLQKQVDTLRKELSDSRKEKQADGVSLTSSQSQVMQLRAALSCAEDDIAALRDALDSELEHSNRLQMKLLELETKTKRTRIVRERPSTWNAGKTHVNSLSHSLSSSSSLRTASTASERTAPSPIGERRTEEEGDRRRRTFQPVDELRPLKPQRPTSAPIRSQQQLSSSLGRISEKPPALINMTSSSSSSLRPFLHSQLDPTSLDFLRTQVVMGYVSPSTPLHVRLEFCGKSSFSLRHKEETYLRLADKLSETLSSRFPGRPITLLKNVEMEGLTVESRREPRLGSFEIDLLWLDKNKQVRRTQLHSKLESRTFPKIERIIDYLGHVLEDPIRQDELI</sequence>
<feature type="region of interest" description="Disordered" evidence="1">
    <location>
        <begin position="119"/>
        <end position="141"/>
    </location>
</feature>
<proteinExistence type="predicted"/>
<dbReference type="Proteomes" id="UP000011087">
    <property type="component" value="Unassembled WGS sequence"/>
</dbReference>